<organism evidence="3 4">
    <name type="scientific">Legionella lytica</name>
    <dbReference type="NCBI Taxonomy" id="96232"/>
    <lineage>
        <taxon>Bacteria</taxon>
        <taxon>Pseudomonadati</taxon>
        <taxon>Pseudomonadota</taxon>
        <taxon>Gammaproteobacteria</taxon>
        <taxon>Legionellales</taxon>
        <taxon>Legionellaceae</taxon>
        <taxon>Legionella</taxon>
    </lineage>
</organism>
<protein>
    <submittedName>
        <fullName evidence="3">Uncharacterized protein</fullName>
    </submittedName>
</protein>
<keyword evidence="4" id="KW-1185">Reference proteome</keyword>
<name>A0ABW8D7R6_9GAMM</name>
<evidence type="ECO:0000256" key="1">
    <source>
        <dbReference type="SAM" id="Coils"/>
    </source>
</evidence>
<keyword evidence="2" id="KW-0472">Membrane</keyword>
<dbReference type="EMBL" id="JBGORX010000002">
    <property type="protein sequence ID" value="MFJ1268752.1"/>
    <property type="molecule type" value="Genomic_DNA"/>
</dbReference>
<accession>A0ABW8D7R6</accession>
<keyword evidence="2" id="KW-0812">Transmembrane</keyword>
<reference evidence="3 4" key="1">
    <citation type="submission" date="2024-08" db="EMBL/GenBank/DDBJ databases">
        <title>Draft Genome Sequence of Legionella lytica strain DSB2004, Isolated From a Fire Sprinkler System.</title>
        <authorList>
            <person name="Everhart A.D."/>
            <person name="Kidane D.T."/>
            <person name="Farone A.L."/>
            <person name="Farone M.B."/>
        </authorList>
    </citation>
    <scope>NUCLEOTIDE SEQUENCE [LARGE SCALE GENOMIC DNA]</scope>
    <source>
        <strain evidence="3 4">DSB2004</strain>
    </source>
</reference>
<feature type="transmembrane region" description="Helical" evidence="2">
    <location>
        <begin position="119"/>
        <end position="140"/>
    </location>
</feature>
<evidence type="ECO:0000256" key="2">
    <source>
        <dbReference type="SAM" id="Phobius"/>
    </source>
</evidence>
<evidence type="ECO:0000313" key="3">
    <source>
        <dbReference type="EMBL" id="MFJ1268752.1"/>
    </source>
</evidence>
<keyword evidence="2" id="KW-1133">Transmembrane helix</keyword>
<proteinExistence type="predicted"/>
<gene>
    <name evidence="3" type="ORF">ACD661_09320</name>
</gene>
<feature type="coiled-coil region" evidence="1">
    <location>
        <begin position="26"/>
        <end position="60"/>
    </location>
</feature>
<sequence length="184" mass="22037">MEQYQDDNWIRTQELLQHSREFIAYFELAEAKMDEWRQEIERQALRLQQQQESISRLTDKSLAQINQHRDQLIQHLNKQLTPYAPEQFQRIAHESCELVKQSANDAVDKSNKLLRSFQLRFNFFAVLITILTAFIVVLYLNGELPWEMHHVAKNERQAGRMLLQIWPNLSQEEKNKMLTYINHS</sequence>
<comment type="caution">
    <text evidence="3">The sequence shown here is derived from an EMBL/GenBank/DDBJ whole genome shotgun (WGS) entry which is preliminary data.</text>
</comment>
<evidence type="ECO:0000313" key="4">
    <source>
        <dbReference type="Proteomes" id="UP001615550"/>
    </source>
</evidence>
<dbReference type="Proteomes" id="UP001615550">
    <property type="component" value="Unassembled WGS sequence"/>
</dbReference>
<keyword evidence="1" id="KW-0175">Coiled coil</keyword>
<dbReference type="RefSeq" id="WP_400187591.1">
    <property type="nucleotide sequence ID" value="NZ_JBGORX010000002.1"/>
</dbReference>